<dbReference type="HOGENOM" id="CLU_1481608_0_0_1"/>
<evidence type="ECO:0000259" key="1">
    <source>
        <dbReference type="PROSITE" id="PS00028"/>
    </source>
</evidence>
<gene>
    <name evidence="2" type="ORF">H312_02358</name>
</gene>
<protein>
    <recommendedName>
        <fullName evidence="1">C2H2-type domain-containing protein</fullName>
    </recommendedName>
</protein>
<dbReference type="VEuPathDB" id="MicrosporidiaDB:H312_02358"/>
<dbReference type="SMART" id="SM00355">
    <property type="entry name" value="ZnF_C2H2"/>
    <property type="match status" value="2"/>
</dbReference>
<dbReference type="InterPro" id="IPR013087">
    <property type="entry name" value="Znf_C2H2_type"/>
</dbReference>
<evidence type="ECO:0000313" key="3">
    <source>
        <dbReference type="Proteomes" id="UP000030655"/>
    </source>
</evidence>
<keyword evidence="3" id="KW-1185">Reference proteome</keyword>
<reference evidence="2 3" key="2">
    <citation type="submission" date="2014-03" db="EMBL/GenBank/DDBJ databases">
        <title>The Genome Sequence of Anncaliia algerae insect isolate PRA339.</title>
        <authorList>
            <consortium name="The Broad Institute Genome Sequencing Platform"/>
            <consortium name="The Broad Institute Genome Sequencing Center for Infectious Disease"/>
            <person name="Cuomo C."/>
            <person name="Becnel J."/>
            <person name="Sanscrainte N."/>
            <person name="Walker B."/>
            <person name="Young S.K."/>
            <person name="Zeng Q."/>
            <person name="Gargeya S."/>
            <person name="Fitzgerald M."/>
            <person name="Haas B."/>
            <person name="Abouelleil A."/>
            <person name="Alvarado L."/>
            <person name="Arachchi H.M."/>
            <person name="Berlin A.M."/>
            <person name="Chapman S.B."/>
            <person name="Dewar J."/>
            <person name="Goldberg J."/>
            <person name="Griggs A."/>
            <person name="Gujja S."/>
            <person name="Hansen M."/>
            <person name="Howarth C."/>
            <person name="Imamovic A."/>
            <person name="Larimer J."/>
            <person name="McCowan C."/>
            <person name="Murphy C."/>
            <person name="Neiman D."/>
            <person name="Pearson M."/>
            <person name="Priest M."/>
            <person name="Roberts A."/>
            <person name="Saif S."/>
            <person name="Shea T."/>
            <person name="Sisk P."/>
            <person name="Sykes S."/>
            <person name="Wortman J."/>
            <person name="Nusbaum C."/>
            <person name="Birren B."/>
        </authorList>
    </citation>
    <scope>NUCLEOTIDE SEQUENCE [LARGE SCALE GENOMIC DNA]</scope>
    <source>
        <strain evidence="2 3">PRA339</strain>
    </source>
</reference>
<dbReference type="OrthoDB" id="2194841at2759"/>
<dbReference type="AlphaFoldDB" id="A0A059EZ84"/>
<organism evidence="2 3">
    <name type="scientific">Anncaliia algerae PRA339</name>
    <dbReference type="NCBI Taxonomy" id="1288291"/>
    <lineage>
        <taxon>Eukaryota</taxon>
        <taxon>Fungi</taxon>
        <taxon>Fungi incertae sedis</taxon>
        <taxon>Microsporidia</taxon>
        <taxon>Tubulinosematoidea</taxon>
        <taxon>Tubulinosematidae</taxon>
        <taxon>Anncaliia</taxon>
    </lineage>
</organism>
<dbReference type="InterPro" id="IPR036236">
    <property type="entry name" value="Znf_C2H2_sf"/>
</dbReference>
<reference evidence="3" key="1">
    <citation type="submission" date="2013-02" db="EMBL/GenBank/DDBJ databases">
        <authorList>
            <consortium name="The Broad Institute Genome Sequencing Platform"/>
            <person name="Cuomo C."/>
            <person name="Becnel J."/>
            <person name="Sanscrainte N."/>
            <person name="Walker B."/>
            <person name="Young S.K."/>
            <person name="Zeng Q."/>
            <person name="Gargeya S."/>
            <person name="Fitzgerald M."/>
            <person name="Haas B."/>
            <person name="Abouelleil A."/>
            <person name="Alvarado L."/>
            <person name="Arachchi H.M."/>
            <person name="Berlin A.M."/>
            <person name="Chapman S.B."/>
            <person name="Dewar J."/>
            <person name="Goldberg J."/>
            <person name="Griggs A."/>
            <person name="Gujja S."/>
            <person name="Hansen M."/>
            <person name="Howarth C."/>
            <person name="Imamovic A."/>
            <person name="Larimer J."/>
            <person name="McCowan C."/>
            <person name="Murphy C."/>
            <person name="Neiman D."/>
            <person name="Pearson M."/>
            <person name="Priest M."/>
            <person name="Roberts A."/>
            <person name="Saif S."/>
            <person name="Shea T."/>
            <person name="Sisk P."/>
            <person name="Sykes S."/>
            <person name="Wortman J."/>
            <person name="Nusbaum C."/>
            <person name="Birren B."/>
        </authorList>
    </citation>
    <scope>NUCLEOTIDE SEQUENCE [LARGE SCALE GENOMIC DNA]</scope>
    <source>
        <strain evidence="3">PRA339</strain>
    </source>
</reference>
<dbReference type="SUPFAM" id="SSF57667">
    <property type="entry name" value="beta-beta-alpha zinc fingers"/>
    <property type="match status" value="1"/>
</dbReference>
<proteinExistence type="predicted"/>
<name>A0A059EZ84_9MICR</name>
<sequence>MDQDPYRPIDETREDLDKNYDVSQEYYMYDNRVPIPLPHDQYDPDKNINMHYRDHNLYQYNTYDYMEQRPFQGTMMYKPENEYQLYQHDFIAYKKPENNAPLYEYYSSTEGEVFICGVPGCNKRYRTKNGIMYHRKVGCKFEDDDKRFICKYEGCNNKYRGASGLRYHLIHYHNELPRKGKD</sequence>
<dbReference type="Gene3D" id="3.30.160.60">
    <property type="entry name" value="Classic Zinc Finger"/>
    <property type="match status" value="1"/>
</dbReference>
<dbReference type="STRING" id="1288291.A0A059EZ84"/>
<accession>A0A059EZ84</accession>
<dbReference type="EMBL" id="KK365193">
    <property type="protein sequence ID" value="KCZ80235.1"/>
    <property type="molecule type" value="Genomic_DNA"/>
</dbReference>
<dbReference type="PROSITE" id="PS00028">
    <property type="entry name" value="ZINC_FINGER_C2H2_1"/>
    <property type="match status" value="1"/>
</dbReference>
<feature type="domain" description="C2H2-type" evidence="1">
    <location>
        <begin position="150"/>
        <end position="173"/>
    </location>
</feature>
<evidence type="ECO:0000313" key="2">
    <source>
        <dbReference type="EMBL" id="KCZ80235.1"/>
    </source>
</evidence>
<dbReference type="Proteomes" id="UP000030655">
    <property type="component" value="Unassembled WGS sequence"/>
</dbReference>